<keyword evidence="3" id="KW-1185">Reference proteome</keyword>
<evidence type="ECO:0000313" key="2">
    <source>
        <dbReference type="EMBL" id="KAK0949494.1"/>
    </source>
</evidence>
<name>A0AAN6H0D3_9PEZI</name>
<comment type="caution">
    <text evidence="2">The sequence shown here is derived from an EMBL/GenBank/DDBJ whole genome shotgun (WGS) entry which is preliminary data.</text>
</comment>
<reference evidence="2" key="1">
    <citation type="submission" date="2023-06" db="EMBL/GenBank/DDBJ databases">
        <title>Black Yeasts Isolated from many extreme environments.</title>
        <authorList>
            <person name="Coleine C."/>
            <person name="Stajich J.E."/>
            <person name="Selbmann L."/>
        </authorList>
    </citation>
    <scope>NUCLEOTIDE SEQUENCE</scope>
    <source>
        <strain evidence="2">CCFEE 5200</strain>
    </source>
</reference>
<organism evidence="2 3">
    <name type="scientific">Friedmanniomyces endolithicus</name>
    <dbReference type="NCBI Taxonomy" id="329885"/>
    <lineage>
        <taxon>Eukaryota</taxon>
        <taxon>Fungi</taxon>
        <taxon>Dikarya</taxon>
        <taxon>Ascomycota</taxon>
        <taxon>Pezizomycotina</taxon>
        <taxon>Dothideomycetes</taxon>
        <taxon>Dothideomycetidae</taxon>
        <taxon>Mycosphaerellales</taxon>
        <taxon>Teratosphaeriaceae</taxon>
        <taxon>Friedmanniomyces</taxon>
    </lineage>
</organism>
<proteinExistence type="predicted"/>
<protein>
    <submittedName>
        <fullName evidence="2">Uncharacterized protein</fullName>
    </submittedName>
</protein>
<accession>A0AAN6H0D3</accession>
<gene>
    <name evidence="2" type="ORF">LTR91_026416</name>
</gene>
<dbReference type="EMBL" id="JAUJLE010001134">
    <property type="protein sequence ID" value="KAK0949494.1"/>
    <property type="molecule type" value="Genomic_DNA"/>
</dbReference>
<dbReference type="Proteomes" id="UP001175353">
    <property type="component" value="Unassembled WGS sequence"/>
</dbReference>
<evidence type="ECO:0000313" key="3">
    <source>
        <dbReference type="Proteomes" id="UP001175353"/>
    </source>
</evidence>
<feature type="region of interest" description="Disordered" evidence="1">
    <location>
        <begin position="223"/>
        <end position="263"/>
    </location>
</feature>
<evidence type="ECO:0000256" key="1">
    <source>
        <dbReference type="SAM" id="MobiDB-lite"/>
    </source>
</evidence>
<dbReference type="AlphaFoldDB" id="A0AAN6H0D3"/>
<sequence length="299" mass="33794">MAFNFECKMGLSDMLNEEDLKPQTHIIVSPVLSSSPLQSDTQPDQTTMPEAVDVTDFAPVMKGTPFLDYDWLLSQNNDLLRLVSEQRESSQHQTVIFNDVLQKLAETTQAKDRIEWQRQALWSDNIRLKGEVAQMQHALAVDRFQHAEDRKNALLQDELRNSLRQEAFLQRDFTRLTTEHLAQMTRALTVAVHAPEIEVARPLFASNYEAQLEECQRLREGLPRELDSSQQQHRKSLPPLAPAPIVHAQPSGTGHSRAATQDDNTGVNQTVVGGHLSQDPTMRSWAIGTPRKYLKAKNG</sequence>
<feature type="compositionally biased region" description="Polar residues" evidence="1">
    <location>
        <begin position="250"/>
        <end position="263"/>
    </location>
</feature>